<dbReference type="Proteomes" id="UP000307244">
    <property type="component" value="Unassembled WGS sequence"/>
</dbReference>
<dbReference type="RefSeq" id="WP_136834864.1">
    <property type="nucleotide sequence ID" value="NZ_SWBQ01000001.1"/>
</dbReference>
<name>A0A4U1CPN3_9SPHI</name>
<accession>A0A4U1CPN3</accession>
<dbReference type="EMBL" id="SWBQ01000001">
    <property type="protein sequence ID" value="TKC09453.1"/>
    <property type="molecule type" value="Genomic_DNA"/>
</dbReference>
<gene>
    <name evidence="1" type="ORF">FA047_05000</name>
</gene>
<dbReference type="OrthoDB" id="9800461at2"/>
<evidence type="ECO:0000313" key="1">
    <source>
        <dbReference type="EMBL" id="TKC09453.1"/>
    </source>
</evidence>
<evidence type="ECO:0008006" key="3">
    <source>
        <dbReference type="Google" id="ProtNLM"/>
    </source>
</evidence>
<comment type="caution">
    <text evidence="1">The sequence shown here is derived from an EMBL/GenBank/DDBJ whole genome shotgun (WGS) entry which is preliminary data.</text>
</comment>
<sequence>MERIIILLDNLMISKSSTTMENPLLKKLNFKPAFKILLVNEPDNVADVLGDSSSIEILQQTHELFDGLLVFVKDSRELTQQLSAWGPKIRDKAIVWIAYPKKSSGIVSDLKMEKWIELDAYNLTPCASASIDDTWTGIRIKPKGSVKTSGVGNNEIRKNEFAEFIDVEHKKVTVPPDLGRLFLQHPEASAFFESLAYSHKKEYVLWILTAKQEATRVNRLQKTLEMLLTGKKNPTMK</sequence>
<dbReference type="AlphaFoldDB" id="A0A4U1CPN3"/>
<keyword evidence="2" id="KW-1185">Reference proteome</keyword>
<reference evidence="1 2" key="1">
    <citation type="submission" date="2019-04" db="EMBL/GenBank/DDBJ databases">
        <title>Pedobacter sp. RP-3-15 sp. nov., isolated from Arctic soil.</title>
        <authorList>
            <person name="Dahal R.H."/>
            <person name="Kim D.-U."/>
        </authorList>
    </citation>
    <scope>NUCLEOTIDE SEQUENCE [LARGE SCALE GENOMIC DNA]</scope>
    <source>
        <strain evidence="1 2">RP-3-15</strain>
    </source>
</reference>
<dbReference type="Pfam" id="PF13376">
    <property type="entry name" value="OmdA"/>
    <property type="match status" value="1"/>
</dbReference>
<protein>
    <recommendedName>
        <fullName evidence="3">YdeI/OmpD-associated family protein</fullName>
    </recommendedName>
</protein>
<organism evidence="1 2">
    <name type="scientific">Pedobacter frigoris</name>
    <dbReference type="NCBI Taxonomy" id="2571272"/>
    <lineage>
        <taxon>Bacteria</taxon>
        <taxon>Pseudomonadati</taxon>
        <taxon>Bacteroidota</taxon>
        <taxon>Sphingobacteriia</taxon>
        <taxon>Sphingobacteriales</taxon>
        <taxon>Sphingobacteriaceae</taxon>
        <taxon>Pedobacter</taxon>
    </lineage>
</organism>
<proteinExistence type="predicted"/>
<evidence type="ECO:0000313" key="2">
    <source>
        <dbReference type="Proteomes" id="UP000307244"/>
    </source>
</evidence>